<dbReference type="STRING" id="656179.AB870_22210"/>
<keyword evidence="4" id="KW-1185">Reference proteome</keyword>
<accession>A0A173GZT1</accession>
<feature type="region of interest" description="Disordered" evidence="1">
    <location>
        <begin position="187"/>
        <end position="206"/>
    </location>
</feature>
<dbReference type="RefSeq" id="WP_053059670.1">
    <property type="nucleotide sequence ID" value="NZ_CP011807.3"/>
</dbReference>
<proteinExistence type="predicted"/>
<evidence type="ECO:0000256" key="2">
    <source>
        <dbReference type="SAM" id="SignalP"/>
    </source>
</evidence>
<feature type="chain" id="PRO_5008006564" description="DUF5666 domain-containing protein" evidence="2">
    <location>
        <begin position="22"/>
        <end position="206"/>
    </location>
</feature>
<gene>
    <name evidence="3" type="ORF">AB870_22210</name>
</gene>
<protein>
    <recommendedName>
        <fullName evidence="5">DUF5666 domain-containing protein</fullName>
    </recommendedName>
</protein>
<dbReference type="Proteomes" id="UP000035651">
    <property type="component" value="Chromosome"/>
</dbReference>
<reference evidence="3" key="1">
    <citation type="submission" date="2016-06" db="EMBL/GenBank/DDBJ databases">
        <title>Complete Genome Sequence of Pandoraea faecigallinarum DSM-23572.</title>
        <authorList>
            <person name="Yong D."/>
            <person name="Ee R."/>
            <person name="Lim Y.-L."/>
            <person name="Yin W.-F."/>
            <person name="Chan K.-G."/>
        </authorList>
    </citation>
    <scope>NUCLEOTIDE SEQUENCE</scope>
    <source>
        <strain evidence="3">DSM 23572</strain>
    </source>
</reference>
<dbReference type="AlphaFoldDB" id="A0A173GZT1"/>
<dbReference type="OrthoDB" id="8684916at2"/>
<evidence type="ECO:0000313" key="3">
    <source>
        <dbReference type="EMBL" id="ANI21712.1"/>
    </source>
</evidence>
<evidence type="ECO:0000313" key="4">
    <source>
        <dbReference type="Proteomes" id="UP000035651"/>
    </source>
</evidence>
<sequence length="206" mass="21792">MKLTNAMILAGLLSLGTVVHAQDTTRPAPIVAGGVVEYRTTLLGVDVKNRSIKVADEHGKPVTFLVGPDVRNFEQLRKGDRVIVAYERSVAISVAPGDGIRSRVLTEGADRAVPGEKPAADAARNLKVVATVQRIDRKANVVTLRGPQRTVDVNVEDPKLLEGVKVGDSVTVNYTEAIAIAVTPDPSAKGKAKTWVPPVPASAPKP</sequence>
<evidence type="ECO:0000256" key="1">
    <source>
        <dbReference type="SAM" id="MobiDB-lite"/>
    </source>
</evidence>
<evidence type="ECO:0008006" key="5">
    <source>
        <dbReference type="Google" id="ProtNLM"/>
    </source>
</evidence>
<organism evidence="3 4">
    <name type="scientific">Pandoraea faecigallinarum</name>
    <dbReference type="NCBI Taxonomy" id="656179"/>
    <lineage>
        <taxon>Bacteria</taxon>
        <taxon>Pseudomonadati</taxon>
        <taxon>Pseudomonadota</taxon>
        <taxon>Betaproteobacteria</taxon>
        <taxon>Burkholderiales</taxon>
        <taxon>Burkholderiaceae</taxon>
        <taxon>Pandoraea</taxon>
    </lineage>
</organism>
<dbReference type="KEGG" id="pfg:AB870_22210"/>
<name>A0A173GZT1_9BURK</name>
<dbReference type="EMBL" id="CP011807">
    <property type="protein sequence ID" value="ANI21712.1"/>
    <property type="molecule type" value="Genomic_DNA"/>
</dbReference>
<feature type="signal peptide" evidence="2">
    <location>
        <begin position="1"/>
        <end position="21"/>
    </location>
</feature>
<feature type="compositionally biased region" description="Pro residues" evidence="1">
    <location>
        <begin position="197"/>
        <end position="206"/>
    </location>
</feature>
<keyword evidence="2" id="KW-0732">Signal</keyword>